<evidence type="ECO:0000256" key="1">
    <source>
        <dbReference type="SAM" id="MobiDB-lite"/>
    </source>
</evidence>
<keyword evidence="2" id="KW-1133">Transmembrane helix</keyword>
<dbReference type="AlphaFoldDB" id="A0A7G9R7F9"/>
<feature type="transmembrane region" description="Helical" evidence="2">
    <location>
        <begin position="27"/>
        <end position="45"/>
    </location>
</feature>
<evidence type="ECO:0000256" key="2">
    <source>
        <dbReference type="SAM" id="Phobius"/>
    </source>
</evidence>
<evidence type="ECO:0000313" key="3">
    <source>
        <dbReference type="EMBL" id="QNN51534.1"/>
    </source>
</evidence>
<keyword evidence="4" id="KW-1185">Reference proteome</keyword>
<evidence type="ECO:0000313" key="4">
    <source>
        <dbReference type="Proteomes" id="UP000515947"/>
    </source>
</evidence>
<protein>
    <submittedName>
        <fullName evidence="3">Uncharacterized protein</fullName>
    </submittedName>
</protein>
<reference evidence="3 4" key="1">
    <citation type="submission" date="2020-08" db="EMBL/GenBank/DDBJ databases">
        <title>Genome sequence of Nocardioides mesophilus KACC 16243T.</title>
        <authorList>
            <person name="Hyun D.-W."/>
            <person name="Bae J.-W."/>
        </authorList>
    </citation>
    <scope>NUCLEOTIDE SEQUENCE [LARGE SCALE GENOMIC DNA]</scope>
    <source>
        <strain evidence="3 4">KACC 16243</strain>
    </source>
</reference>
<dbReference type="Proteomes" id="UP000515947">
    <property type="component" value="Chromosome"/>
</dbReference>
<feature type="region of interest" description="Disordered" evidence="1">
    <location>
        <begin position="55"/>
        <end position="81"/>
    </location>
</feature>
<gene>
    <name evidence="3" type="ORF">H9L09_13195</name>
</gene>
<keyword evidence="2" id="KW-0472">Membrane</keyword>
<sequence length="81" mass="8602">MGAGIALVVLGAILTFAVRGEAPGIDIQTVGVILIVAGAAVIAYARRDRVHEEEVVRVEEQTDPATSTHTVRETTTERDAF</sequence>
<dbReference type="EMBL" id="CP060713">
    <property type="protein sequence ID" value="QNN51534.1"/>
    <property type="molecule type" value="Genomic_DNA"/>
</dbReference>
<feature type="compositionally biased region" description="Basic and acidic residues" evidence="1">
    <location>
        <begin position="70"/>
        <end position="81"/>
    </location>
</feature>
<dbReference type="RefSeq" id="WP_187577370.1">
    <property type="nucleotide sequence ID" value="NZ_CP060713.1"/>
</dbReference>
<organism evidence="3 4">
    <name type="scientific">Nocardioides mesophilus</name>
    <dbReference type="NCBI Taxonomy" id="433659"/>
    <lineage>
        <taxon>Bacteria</taxon>
        <taxon>Bacillati</taxon>
        <taxon>Actinomycetota</taxon>
        <taxon>Actinomycetes</taxon>
        <taxon>Propionibacteriales</taxon>
        <taxon>Nocardioidaceae</taxon>
        <taxon>Nocardioides</taxon>
    </lineage>
</organism>
<name>A0A7G9R7F9_9ACTN</name>
<dbReference type="KEGG" id="nmes:H9L09_13195"/>
<proteinExistence type="predicted"/>
<keyword evidence="2" id="KW-0812">Transmembrane</keyword>
<accession>A0A7G9R7F9</accession>